<keyword evidence="1" id="KW-0344">Guanine-nucleotide releasing factor</keyword>
<protein>
    <submittedName>
        <fullName evidence="2">Uncharacterized protein</fullName>
    </submittedName>
</protein>
<dbReference type="GO" id="GO:0032933">
    <property type="term" value="P:SREBP signaling pathway"/>
    <property type="evidence" value="ECO:0007669"/>
    <property type="project" value="TreeGrafter"/>
</dbReference>
<evidence type="ECO:0000313" key="3">
    <source>
        <dbReference type="Proteomes" id="UP001148018"/>
    </source>
</evidence>
<dbReference type="Pfam" id="PF19056">
    <property type="entry name" value="WD40_2"/>
    <property type="match status" value="2"/>
</dbReference>
<evidence type="ECO:0000256" key="1">
    <source>
        <dbReference type="ARBA" id="ARBA00022658"/>
    </source>
</evidence>
<name>A0A9Q0E7T2_9TELE</name>
<dbReference type="GO" id="GO:0030036">
    <property type="term" value="P:actin cytoskeleton organization"/>
    <property type="evidence" value="ECO:0007669"/>
    <property type="project" value="TreeGrafter"/>
</dbReference>
<gene>
    <name evidence="2" type="ORF">NHX12_030248</name>
</gene>
<proteinExistence type="predicted"/>
<dbReference type="GO" id="GO:0005085">
    <property type="term" value="F:guanyl-nucleotide exchange factor activity"/>
    <property type="evidence" value="ECO:0007669"/>
    <property type="project" value="UniProtKB-KW"/>
</dbReference>
<reference evidence="2" key="1">
    <citation type="submission" date="2022-07" db="EMBL/GenBank/DDBJ databases">
        <title>Chromosome-level genome of Muraenolepis orangiensis.</title>
        <authorList>
            <person name="Kim J."/>
        </authorList>
    </citation>
    <scope>NUCLEOTIDE SEQUENCE</scope>
    <source>
        <strain evidence="2">KU_S4_2022</strain>
        <tissue evidence="2">Muscle</tissue>
    </source>
</reference>
<dbReference type="GO" id="GO:0005829">
    <property type="term" value="C:cytosol"/>
    <property type="evidence" value="ECO:0007669"/>
    <property type="project" value="TreeGrafter"/>
</dbReference>
<dbReference type="EMBL" id="JANIIK010000046">
    <property type="protein sequence ID" value="KAJ3602494.1"/>
    <property type="molecule type" value="Genomic_DNA"/>
</dbReference>
<dbReference type="PANTHER" id="PTHR12877:SF16">
    <property type="entry name" value="RHO GUANINE NUCLEOTIDE EXCHANGE FACTOR 10-LIKE PROTEIN"/>
    <property type="match status" value="1"/>
</dbReference>
<dbReference type="OrthoDB" id="28697at2759"/>
<dbReference type="Proteomes" id="UP001148018">
    <property type="component" value="Unassembled WGS sequence"/>
</dbReference>
<sequence length="320" mass="35431">VASGGDGAQGGQLEIFSTPWASKSLQLGRWPLCLQYVLAHVPTEDPPRGWDAPSRHRLSPGGRQHLMRGAGRWQAADSDLWKPESRRSVSRGTEPVWTLLVFEDLVWASCGKYVTVIDGVSLSTQKVFMELDPKGMPTKRFEVHPDPMVSVAHMVRARGGVWMAFSEGSSIRIFHTETLENLQEINIATHSTLLSPETMHDTPTYLALSPGLRGATEWVVPELPSISSSLSPSKVEQRQTDKQPCQQGLRFSQSMRVTSLLICQGLLWVGTAQGILITLLVPKLEGIPKITDMNEYSKSNADGFSDKHVHYQAPLEPGRW</sequence>
<keyword evidence="3" id="KW-1185">Reference proteome</keyword>
<evidence type="ECO:0000313" key="2">
    <source>
        <dbReference type="EMBL" id="KAJ3602494.1"/>
    </source>
</evidence>
<accession>A0A9Q0E7T2</accession>
<dbReference type="AlphaFoldDB" id="A0A9Q0E7T2"/>
<dbReference type="GO" id="GO:0051496">
    <property type="term" value="P:positive regulation of stress fiber assembly"/>
    <property type="evidence" value="ECO:0007669"/>
    <property type="project" value="TreeGrafter"/>
</dbReference>
<dbReference type="PANTHER" id="PTHR12877">
    <property type="entry name" value="RHO GUANINE NUCLEOTIDE EXCHANGE FACTOR"/>
    <property type="match status" value="1"/>
</dbReference>
<comment type="caution">
    <text evidence="2">The sequence shown here is derived from an EMBL/GenBank/DDBJ whole genome shotgun (WGS) entry which is preliminary data.</text>
</comment>
<feature type="non-terminal residue" evidence="2">
    <location>
        <position position="1"/>
    </location>
</feature>
<organism evidence="2 3">
    <name type="scientific">Muraenolepis orangiensis</name>
    <name type="common">Patagonian moray cod</name>
    <dbReference type="NCBI Taxonomy" id="630683"/>
    <lineage>
        <taxon>Eukaryota</taxon>
        <taxon>Metazoa</taxon>
        <taxon>Chordata</taxon>
        <taxon>Craniata</taxon>
        <taxon>Vertebrata</taxon>
        <taxon>Euteleostomi</taxon>
        <taxon>Actinopterygii</taxon>
        <taxon>Neopterygii</taxon>
        <taxon>Teleostei</taxon>
        <taxon>Neoteleostei</taxon>
        <taxon>Acanthomorphata</taxon>
        <taxon>Zeiogadaria</taxon>
        <taxon>Gadariae</taxon>
        <taxon>Gadiformes</taxon>
        <taxon>Muraenolepidoidei</taxon>
        <taxon>Muraenolepididae</taxon>
        <taxon>Muraenolepis</taxon>
    </lineage>
</organism>
<dbReference type="InterPro" id="IPR039919">
    <property type="entry name" value="ARHGEF10/ARHGEF17"/>
</dbReference>